<gene>
    <name evidence="7" type="ORF">JKF63_05801</name>
    <name evidence="8" type="ORF">JKF63_05802</name>
</gene>
<organism evidence="8 9">
    <name type="scientific">Porcisia hertigi</name>
    <dbReference type="NCBI Taxonomy" id="2761500"/>
    <lineage>
        <taxon>Eukaryota</taxon>
        <taxon>Discoba</taxon>
        <taxon>Euglenozoa</taxon>
        <taxon>Kinetoplastea</taxon>
        <taxon>Metakinetoplastina</taxon>
        <taxon>Trypanosomatida</taxon>
        <taxon>Trypanosomatidae</taxon>
        <taxon>Leishmaniinae</taxon>
        <taxon>Porcisia</taxon>
    </lineage>
</organism>
<dbReference type="PANTHER" id="PTHR10969">
    <property type="entry name" value="MICROTUBULE-ASSOCIATED PROTEINS 1A/1B LIGHT CHAIN 3-RELATED"/>
    <property type="match status" value="1"/>
</dbReference>
<dbReference type="OrthoDB" id="264746at2759"/>
<dbReference type="RefSeq" id="XP_067757781.1">
    <property type="nucleotide sequence ID" value="XM_067901755.1"/>
</dbReference>
<dbReference type="Proteomes" id="UP000674318">
    <property type="component" value="Unassembled WGS sequence"/>
</dbReference>
<reference evidence="8 9" key="1">
    <citation type="submission" date="2021-02" db="EMBL/GenBank/DDBJ databases">
        <title>Porcisia hertigi Genome sequencing and assembly.</title>
        <authorList>
            <person name="Almutairi H."/>
            <person name="Gatherer D."/>
        </authorList>
    </citation>
    <scope>NUCLEOTIDE SEQUENCE [LARGE SCALE GENOMIC DNA]</scope>
    <source>
        <strain evidence="8 9">C119</strain>
    </source>
</reference>
<dbReference type="AlphaFoldDB" id="A0A836IUV7"/>
<keyword evidence="4 5" id="KW-0449">Lipoprotein</keyword>
<evidence type="ECO:0000256" key="5">
    <source>
        <dbReference type="PIRSR" id="PIRSR604241-50"/>
    </source>
</evidence>
<evidence type="ECO:0000256" key="4">
    <source>
        <dbReference type="ARBA" id="ARBA00023288"/>
    </source>
</evidence>
<evidence type="ECO:0000313" key="7">
    <source>
        <dbReference type="EMBL" id="KAG5507055.1"/>
    </source>
</evidence>
<dbReference type="GO" id="GO:0006914">
    <property type="term" value="P:autophagy"/>
    <property type="evidence" value="ECO:0007669"/>
    <property type="project" value="UniProtKB-KW"/>
</dbReference>
<accession>A0A836IUV7</accession>
<dbReference type="InterPro" id="IPR004241">
    <property type="entry name" value="Atg8-like"/>
</dbReference>
<evidence type="ECO:0000256" key="2">
    <source>
        <dbReference type="ARBA" id="ARBA00007293"/>
    </source>
</evidence>
<dbReference type="Gene3D" id="3.10.20.90">
    <property type="entry name" value="Phosphatidylinositol 3-kinase Catalytic Subunit, Chain A, domain 1"/>
    <property type="match status" value="1"/>
</dbReference>
<dbReference type="EMBL" id="JAFJZO010000019">
    <property type="protein sequence ID" value="KAG5507056.1"/>
    <property type="molecule type" value="Genomic_DNA"/>
</dbReference>
<comment type="subcellular location">
    <subcellularLocation>
        <location evidence="1">Membrane</location>
    </subcellularLocation>
</comment>
<dbReference type="InterPro" id="IPR029071">
    <property type="entry name" value="Ubiquitin-like_domsf"/>
</dbReference>
<evidence type="ECO:0000256" key="1">
    <source>
        <dbReference type="ARBA" id="ARBA00004370"/>
    </source>
</evidence>
<dbReference type="KEGG" id="phet:94291832"/>
<comment type="caution">
    <text evidence="8">The sequence shown here is derived from an EMBL/GenBank/DDBJ whole genome shotgun (WGS) entry which is preliminary data.</text>
</comment>
<evidence type="ECO:0000313" key="9">
    <source>
        <dbReference type="Proteomes" id="UP000674318"/>
    </source>
</evidence>
<feature type="lipid moiety-binding region" description="Phosphatidylserine amidated glycine; alternate" evidence="5">
    <location>
        <position position="110"/>
    </location>
</feature>
<evidence type="ECO:0000313" key="8">
    <source>
        <dbReference type="EMBL" id="KAG5507056.1"/>
    </source>
</evidence>
<dbReference type="Pfam" id="PF02991">
    <property type="entry name" value="ATG8"/>
    <property type="match status" value="1"/>
</dbReference>
<comment type="similarity">
    <text evidence="2 6">Belongs to the ATG8 family.</text>
</comment>
<proteinExistence type="inferred from homology"/>
<evidence type="ECO:0000256" key="3">
    <source>
        <dbReference type="ARBA" id="ARBA00023136"/>
    </source>
</evidence>
<evidence type="ECO:0000256" key="6">
    <source>
        <dbReference type="RuleBase" id="RU004384"/>
    </source>
</evidence>
<keyword evidence="3" id="KW-0472">Membrane</keyword>
<dbReference type="EMBL" id="JAFJZO010000019">
    <property type="protein sequence ID" value="KAG5507055.1"/>
    <property type="molecule type" value="Genomic_DNA"/>
</dbReference>
<dbReference type="GO" id="GO:0016020">
    <property type="term" value="C:membrane"/>
    <property type="evidence" value="ECO:0007669"/>
    <property type="project" value="UniProtKB-SubCell"/>
</dbReference>
<dbReference type="SUPFAM" id="SSF54236">
    <property type="entry name" value="Ubiquitin-like"/>
    <property type="match status" value="1"/>
</dbReference>
<keyword evidence="9" id="KW-1185">Reference proteome</keyword>
<protein>
    <recommendedName>
        <fullName evidence="6">Autophagy-related protein</fullName>
    </recommendedName>
</protein>
<name>A0A836IUV7_9TRYP</name>
<keyword evidence="6" id="KW-0072">Autophagy</keyword>
<dbReference type="GeneID" id="94291832"/>
<sequence length="124" mass="13019">MSAYEANNTVEARRAECSRLEAKYPGHVAMVVHATAKPNKAHLLALRPDVTVNQLEVAVRQALSISTKKVALVIEGCTPAATATIGDLADACKHADGFLYVDVHAERAMGAVAGPCFAADSGIF</sequence>